<dbReference type="Proteomes" id="UP001201980">
    <property type="component" value="Unassembled WGS sequence"/>
</dbReference>
<evidence type="ECO:0000256" key="5">
    <source>
        <dbReference type="ARBA" id="ARBA00025798"/>
    </source>
</evidence>
<evidence type="ECO:0000256" key="4">
    <source>
        <dbReference type="ARBA" id="ARBA00016103"/>
    </source>
</evidence>
<dbReference type="Pfam" id="PF00080">
    <property type="entry name" value="Sod_Cu"/>
    <property type="match status" value="1"/>
</dbReference>
<dbReference type="InterPro" id="IPR036423">
    <property type="entry name" value="SOD-like_Cu/Zn_dom_sf"/>
</dbReference>
<dbReference type="PANTHER" id="PTHR10003">
    <property type="entry name" value="SUPEROXIDE DISMUTASE CU-ZN -RELATED"/>
    <property type="match status" value="1"/>
</dbReference>
<gene>
    <name evidence="8" type="ORF">MKZ38_000286</name>
</gene>
<dbReference type="GO" id="GO:0005507">
    <property type="term" value="F:copper ion binding"/>
    <property type="evidence" value="ECO:0007669"/>
    <property type="project" value="InterPro"/>
</dbReference>
<reference evidence="8" key="1">
    <citation type="submission" date="2022-07" db="EMBL/GenBank/DDBJ databases">
        <title>Draft genome sequence of Zalerion maritima ATCC 34329, a (micro)plastics degrading marine fungus.</title>
        <authorList>
            <person name="Paco A."/>
            <person name="Goncalves M.F.M."/>
            <person name="Rocha-Santos T.A.P."/>
            <person name="Alves A."/>
        </authorList>
    </citation>
    <scope>NUCLEOTIDE SEQUENCE</scope>
    <source>
        <strain evidence="8">ATCC 34329</strain>
    </source>
</reference>
<evidence type="ECO:0000313" key="8">
    <source>
        <dbReference type="EMBL" id="KAJ2902619.1"/>
    </source>
</evidence>
<dbReference type="PROSITE" id="PS50846">
    <property type="entry name" value="HMA_2"/>
    <property type="match status" value="1"/>
</dbReference>
<feature type="domain" description="HMA" evidence="7">
    <location>
        <begin position="84"/>
        <end position="181"/>
    </location>
</feature>
<dbReference type="CDD" id="cd00371">
    <property type="entry name" value="HMA"/>
    <property type="match status" value="1"/>
</dbReference>
<name>A0AAD5WUP9_9PEZI</name>
<dbReference type="Gene3D" id="3.30.70.100">
    <property type="match status" value="1"/>
</dbReference>
<keyword evidence="9" id="KW-1185">Reference proteome</keyword>
<organism evidence="8 9">
    <name type="scientific">Zalerion maritima</name>
    <dbReference type="NCBI Taxonomy" id="339359"/>
    <lineage>
        <taxon>Eukaryota</taxon>
        <taxon>Fungi</taxon>
        <taxon>Dikarya</taxon>
        <taxon>Ascomycota</taxon>
        <taxon>Pezizomycotina</taxon>
        <taxon>Sordariomycetes</taxon>
        <taxon>Lulworthiomycetidae</taxon>
        <taxon>Lulworthiales</taxon>
        <taxon>Lulworthiaceae</taxon>
        <taxon>Zalerion</taxon>
    </lineage>
</organism>
<comment type="similarity">
    <text evidence="3">Belongs to the CCS1 family.</text>
</comment>
<dbReference type="SUPFAM" id="SSF55008">
    <property type="entry name" value="HMA, heavy metal-associated domain"/>
    <property type="match status" value="1"/>
</dbReference>
<dbReference type="AlphaFoldDB" id="A0AAD5WUP9"/>
<dbReference type="InterPro" id="IPR001424">
    <property type="entry name" value="SOD_Cu_Zn_dom"/>
</dbReference>
<dbReference type="GO" id="GO:0006801">
    <property type="term" value="P:superoxide metabolic process"/>
    <property type="evidence" value="ECO:0007669"/>
    <property type="project" value="InterPro"/>
</dbReference>
<dbReference type="Gene3D" id="2.60.40.200">
    <property type="entry name" value="Superoxide dismutase, copper/zinc binding domain"/>
    <property type="match status" value="1"/>
</dbReference>
<comment type="cofactor">
    <cofactor evidence="1">
        <name>Cu(2+)</name>
        <dbReference type="ChEBI" id="CHEBI:29036"/>
    </cofactor>
</comment>
<dbReference type="EMBL" id="JAKWBI020000107">
    <property type="protein sequence ID" value="KAJ2902619.1"/>
    <property type="molecule type" value="Genomic_DNA"/>
</dbReference>
<comment type="function">
    <text evidence="2">Destroys radicals which are normally produced within the cells and which are toxic to biological systems.</text>
</comment>
<evidence type="ECO:0000256" key="3">
    <source>
        <dbReference type="ARBA" id="ARBA00010636"/>
    </source>
</evidence>
<accession>A0AAD5WUP9</accession>
<dbReference type="InterPro" id="IPR036163">
    <property type="entry name" value="HMA_dom_sf"/>
</dbReference>
<protein>
    <recommendedName>
        <fullName evidence="4">Superoxide dismutase 1 copper chaperone</fullName>
    </recommendedName>
    <alternativeName>
        <fullName evidence="6">Superoxide dismutase copper chaperone</fullName>
    </alternativeName>
</protein>
<evidence type="ECO:0000256" key="6">
    <source>
        <dbReference type="ARBA" id="ARBA00032899"/>
    </source>
</evidence>
<evidence type="ECO:0000259" key="7">
    <source>
        <dbReference type="PROSITE" id="PS50846"/>
    </source>
</evidence>
<proteinExistence type="inferred from homology"/>
<comment type="similarity">
    <text evidence="5">In the C-terminal section; belongs to the Cu-Zn superoxide dismutase family.</text>
</comment>
<comment type="caution">
    <text evidence="8">The sequence shown here is derived from an EMBL/GenBank/DDBJ whole genome shotgun (WGS) entry which is preliminary data.</text>
</comment>
<dbReference type="InterPro" id="IPR006121">
    <property type="entry name" value="HMA_dom"/>
</dbReference>
<dbReference type="InterPro" id="IPR024134">
    <property type="entry name" value="SOD_Cu/Zn_/chaperone"/>
</dbReference>
<dbReference type="Pfam" id="PF00403">
    <property type="entry name" value="HMA"/>
    <property type="match status" value="1"/>
</dbReference>
<evidence type="ECO:0000256" key="2">
    <source>
        <dbReference type="ARBA" id="ARBA00003917"/>
    </source>
</evidence>
<evidence type="ECO:0000313" key="9">
    <source>
        <dbReference type="Proteomes" id="UP001201980"/>
    </source>
</evidence>
<dbReference type="SUPFAM" id="SSF49329">
    <property type="entry name" value="Cu,Zn superoxide dismutase-like"/>
    <property type="match status" value="1"/>
</dbReference>
<sequence length="374" mass="40738">MNLKAVNPADPAPNYFGPFGNPFSILISQQPLVLITSIHSGIRLSTQYKKELFRLLFEFPHPRQILSVSSASEAEAIIMTVAQPFQTLFAVPMTCDGCVKAVSDALYRLEGITKVEAMLADQLVRIEGTALEDSISVQNWDSGDDPRRSDGKYVHSLQAESHKTAPSSIVQAIQDTGKDAILRGSGASNSAAVAILETYAHTPDGKIIKVPNVGGNWVSPRRVRGLARMVQVSPSSTVIDLNVRGISEGTYQVTIHSYGDLSEGVRSTGSVWKENGQVRGDLGKVVVDNQENGDLFVARDFQVWEVIGHALVVTKQNPSTNAEEEEEPMKNDDDTILGVLARSAGVWDNDKTVCSCTGKTLWEERKDEVKKGMI</sequence>
<evidence type="ECO:0000256" key="1">
    <source>
        <dbReference type="ARBA" id="ARBA00001973"/>
    </source>
</evidence>